<name>A0A3R6E6F4_9FIRM</name>
<protein>
    <submittedName>
        <fullName evidence="1">Uncharacterized protein</fullName>
    </submittedName>
</protein>
<comment type="caution">
    <text evidence="1">The sequence shown here is derived from an EMBL/GenBank/DDBJ whole genome shotgun (WGS) entry which is preliminary data.</text>
</comment>
<reference evidence="1 2" key="1">
    <citation type="submission" date="2018-08" db="EMBL/GenBank/DDBJ databases">
        <title>A genome reference for cultivated species of the human gut microbiota.</title>
        <authorList>
            <person name="Zou Y."/>
            <person name="Xue W."/>
            <person name="Luo G."/>
        </authorList>
    </citation>
    <scope>NUCLEOTIDE SEQUENCE [LARGE SCALE GENOMIC DNA]</scope>
    <source>
        <strain evidence="1 2">AM37-1AC</strain>
    </source>
</reference>
<dbReference type="EMBL" id="QSHO01000001">
    <property type="protein sequence ID" value="RHC20734.1"/>
    <property type="molecule type" value="Genomic_DNA"/>
</dbReference>
<dbReference type="Proteomes" id="UP000283513">
    <property type="component" value="Unassembled WGS sequence"/>
</dbReference>
<accession>A0A3R6E6F4</accession>
<evidence type="ECO:0000313" key="2">
    <source>
        <dbReference type="Proteomes" id="UP000283513"/>
    </source>
</evidence>
<proteinExistence type="predicted"/>
<sequence>MEDLRMVKQKKSIVLMARVLVLALLIGVFASVPSEQTFAAANKALRSKVVFNGDKESDEAWMNNNYVMQAGYKKASKIKKNMKMSAKVYVPAAALKKNGDTVHVDAWIGLENSKNGNYVGDIRTKYTVMLIKDGKKMRVALWDLAKEKECKPGKTASYKKSGKYYVITINDMPLENVVYKDEQTSKINTKTKYNLGQGISVTGTCSKTSGYVYVDDLKISGVTTQKITFNKKDYKWYSGWHLDKNYSLKVTTIK</sequence>
<gene>
    <name evidence="1" type="ORF">DW856_00515</name>
</gene>
<organism evidence="1 2">
    <name type="scientific">Roseburia intestinalis</name>
    <dbReference type="NCBI Taxonomy" id="166486"/>
    <lineage>
        <taxon>Bacteria</taxon>
        <taxon>Bacillati</taxon>
        <taxon>Bacillota</taxon>
        <taxon>Clostridia</taxon>
        <taxon>Lachnospirales</taxon>
        <taxon>Lachnospiraceae</taxon>
        <taxon>Roseburia</taxon>
    </lineage>
</organism>
<dbReference type="AlphaFoldDB" id="A0A3R6E6F4"/>
<evidence type="ECO:0000313" key="1">
    <source>
        <dbReference type="EMBL" id="RHC20734.1"/>
    </source>
</evidence>